<protein>
    <submittedName>
        <fullName evidence="2">Nucleotidyltransferase family protein</fullName>
    </submittedName>
</protein>
<dbReference type="SUPFAM" id="SSF53448">
    <property type="entry name" value="Nucleotide-diphospho-sugar transferases"/>
    <property type="match status" value="1"/>
</dbReference>
<accession>A0ABY5YII8</accession>
<sequence length="201" mass="21309">MNSPVWGVVLAAGLSRRLGQPKQLLALGGETLVRRAARAVLAAEFAGVVAVVPPGELGIRIRAVLADLPLVFTECPRPDLGLSESFRAGLAALPGGVAAAHFALADMPFVTSQHHRAVLELFRETNAPLVLARYGAEGVRAPPHLFRADLFGGFTQSGDHGPKHLIREYSAQAAWVTLPSAALRDVDTPQDWARLTDQAGS</sequence>
<dbReference type="PANTHER" id="PTHR43777:SF1">
    <property type="entry name" value="MOLYBDENUM COFACTOR CYTIDYLYLTRANSFERASE"/>
    <property type="match status" value="1"/>
</dbReference>
<keyword evidence="3" id="KW-1185">Reference proteome</keyword>
<evidence type="ECO:0000313" key="3">
    <source>
        <dbReference type="Proteomes" id="UP001060261"/>
    </source>
</evidence>
<dbReference type="Gene3D" id="3.90.550.10">
    <property type="entry name" value="Spore Coat Polysaccharide Biosynthesis Protein SpsA, Chain A"/>
    <property type="match status" value="1"/>
</dbReference>
<dbReference type="EMBL" id="CP104213">
    <property type="protein sequence ID" value="UWX64603.1"/>
    <property type="molecule type" value="Genomic_DNA"/>
</dbReference>
<dbReference type="InterPro" id="IPR025877">
    <property type="entry name" value="MobA-like_NTP_Trfase"/>
</dbReference>
<reference evidence="2" key="1">
    <citation type="submission" date="2022-09" db="EMBL/GenBank/DDBJ databases">
        <title>genome sequence of Deinococcus rubellus.</title>
        <authorList>
            <person name="Srinivasan S."/>
        </authorList>
    </citation>
    <scope>NUCLEOTIDE SEQUENCE</scope>
    <source>
        <strain evidence="2">Ant6</strain>
    </source>
</reference>
<proteinExistence type="predicted"/>
<dbReference type="CDD" id="cd04182">
    <property type="entry name" value="GT_2_like_f"/>
    <property type="match status" value="1"/>
</dbReference>
<name>A0ABY5YII8_9DEIO</name>
<dbReference type="InterPro" id="IPR029044">
    <property type="entry name" value="Nucleotide-diphossugar_trans"/>
</dbReference>
<gene>
    <name evidence="2" type="ORF">N0D28_02770</name>
</gene>
<evidence type="ECO:0000259" key="1">
    <source>
        <dbReference type="Pfam" id="PF12804"/>
    </source>
</evidence>
<evidence type="ECO:0000313" key="2">
    <source>
        <dbReference type="EMBL" id="UWX64603.1"/>
    </source>
</evidence>
<dbReference type="Proteomes" id="UP001060261">
    <property type="component" value="Chromosome"/>
</dbReference>
<organism evidence="2 3">
    <name type="scientific">Deinococcus rubellus</name>
    <dbReference type="NCBI Taxonomy" id="1889240"/>
    <lineage>
        <taxon>Bacteria</taxon>
        <taxon>Thermotogati</taxon>
        <taxon>Deinococcota</taxon>
        <taxon>Deinococci</taxon>
        <taxon>Deinococcales</taxon>
        <taxon>Deinococcaceae</taxon>
        <taxon>Deinococcus</taxon>
    </lineage>
</organism>
<dbReference type="PANTHER" id="PTHR43777">
    <property type="entry name" value="MOLYBDENUM COFACTOR CYTIDYLYLTRANSFERASE"/>
    <property type="match status" value="1"/>
</dbReference>
<feature type="domain" description="MobA-like NTP transferase" evidence="1">
    <location>
        <begin position="7"/>
        <end position="169"/>
    </location>
</feature>
<dbReference type="RefSeq" id="WP_260560872.1">
    <property type="nucleotide sequence ID" value="NZ_BAABEC010000182.1"/>
</dbReference>
<dbReference type="Pfam" id="PF12804">
    <property type="entry name" value="NTP_transf_3"/>
    <property type="match status" value="1"/>
</dbReference>